<protein>
    <submittedName>
        <fullName evidence="1">Uncharacterized protein</fullName>
    </submittedName>
</protein>
<organism evidence="1 2">
    <name type="scientific">Dallia pectoralis</name>
    <name type="common">Alaska blackfish</name>
    <dbReference type="NCBI Taxonomy" id="75939"/>
    <lineage>
        <taxon>Eukaryota</taxon>
        <taxon>Metazoa</taxon>
        <taxon>Chordata</taxon>
        <taxon>Craniata</taxon>
        <taxon>Vertebrata</taxon>
        <taxon>Euteleostomi</taxon>
        <taxon>Actinopterygii</taxon>
        <taxon>Neopterygii</taxon>
        <taxon>Teleostei</taxon>
        <taxon>Protacanthopterygii</taxon>
        <taxon>Esociformes</taxon>
        <taxon>Umbridae</taxon>
        <taxon>Dallia</taxon>
    </lineage>
</organism>
<proteinExistence type="predicted"/>
<evidence type="ECO:0000313" key="2">
    <source>
        <dbReference type="Proteomes" id="UP001157502"/>
    </source>
</evidence>
<reference evidence="1" key="1">
    <citation type="submission" date="2021-05" db="EMBL/GenBank/DDBJ databases">
        <authorList>
            <person name="Pan Q."/>
            <person name="Jouanno E."/>
            <person name="Zahm M."/>
            <person name="Klopp C."/>
            <person name="Cabau C."/>
            <person name="Louis A."/>
            <person name="Berthelot C."/>
            <person name="Parey E."/>
            <person name="Roest Crollius H."/>
            <person name="Montfort J."/>
            <person name="Robinson-Rechavi M."/>
            <person name="Bouchez O."/>
            <person name="Lampietro C."/>
            <person name="Lopez Roques C."/>
            <person name="Donnadieu C."/>
            <person name="Postlethwait J."/>
            <person name="Bobe J."/>
            <person name="Dillon D."/>
            <person name="Chandos A."/>
            <person name="von Hippel F."/>
            <person name="Guiguen Y."/>
        </authorList>
    </citation>
    <scope>NUCLEOTIDE SEQUENCE</scope>
    <source>
        <strain evidence="1">YG-Jan2019</strain>
    </source>
</reference>
<comment type="caution">
    <text evidence="1">The sequence shown here is derived from an EMBL/GenBank/DDBJ whole genome shotgun (WGS) entry which is preliminary data.</text>
</comment>
<keyword evidence="2" id="KW-1185">Reference proteome</keyword>
<dbReference type="Proteomes" id="UP001157502">
    <property type="component" value="Chromosome 32"/>
</dbReference>
<dbReference type="EMBL" id="CM055759">
    <property type="protein sequence ID" value="KAJ7987760.1"/>
    <property type="molecule type" value="Genomic_DNA"/>
</dbReference>
<accession>A0ACC2F8S9</accession>
<name>A0ACC2F8S9_DALPE</name>
<evidence type="ECO:0000313" key="1">
    <source>
        <dbReference type="EMBL" id="KAJ7987760.1"/>
    </source>
</evidence>
<sequence length="415" mass="45496">MALPAGKSVGAAANNLYEELGDSAMSKRCVLEDGDRQRLIGTFATRAIAAHKQSGANGILVNKMPKSESNVTLFSDENPLTTKNPLFEESTVTLGSPETLGKDQRRTDPLGTHSHPRGASFLRFNPGGSGHSWTLPTRLHRKEMYDALRRQVVMDPVQWELELLKTELKDSKDVLDGLDWGNLGRGVCLEPKPLSVKEQARQFEQQAMREMKQRQSRDSRGSLSPDFLMGFDSPKHQAREDRHSLGSIPGRDSPQSHCQLSGDREGPPRIVISPSDGTPPPSHKPTPPVLRRPVSQRPPPPPLPAEPEPPRKELKGILKNVQNIADIEKSVANMHSRIDKKQMLPQSILKSRGSADSMASPGGVSDVAETANPSPAPAESDCPAAEEIRPVQPIIDMNSIMEELEKRFPSQSTAM</sequence>
<gene>
    <name evidence="1" type="ORF">DPEC_G00329840</name>
</gene>